<feature type="coiled-coil region" evidence="12">
    <location>
        <begin position="104"/>
        <end position="145"/>
    </location>
</feature>
<sequence>MSKKKDEKEENKRKVNELEIKKQQLETKLLQLAQDNAEQQQKIRQSTNKLTEIQNLISSERADSMDVTNEMARQFKNMQDELLKDIGEREKQIEQIRLQNQKEKESLQIEVESRNQTIAEKEMEVMSLKKRLDQLSREFSAILRETLAQIADKIENKADEAV</sequence>
<evidence type="ECO:0000256" key="5">
    <source>
        <dbReference type="ARBA" id="ARBA00022846"/>
    </source>
</evidence>
<evidence type="ECO:0000256" key="2">
    <source>
        <dbReference type="ARBA" id="ARBA00004611"/>
    </source>
</evidence>
<gene>
    <name evidence="13" type="ORF">TPC1_14337</name>
</gene>
<keyword evidence="4" id="KW-0963">Cytoplasm</keyword>
<comment type="similarity">
    <text evidence="10">Belongs to the DRC12 family.</text>
</comment>
<evidence type="ECO:0000256" key="8">
    <source>
        <dbReference type="ARBA" id="ARBA00023212"/>
    </source>
</evidence>
<protein>
    <recommendedName>
        <fullName evidence="11">Dynein regulatory complex protein 12</fullName>
    </recommendedName>
</protein>
<evidence type="ECO:0000256" key="10">
    <source>
        <dbReference type="ARBA" id="ARBA00044754"/>
    </source>
</evidence>
<evidence type="ECO:0000256" key="12">
    <source>
        <dbReference type="SAM" id="Coils"/>
    </source>
</evidence>
<comment type="function">
    <text evidence="1">Component of the nexin-dynein regulatory complex (N-DRC), a key regulator of ciliary/flagellar motility which maintains the alignment and integrity of the distal axoneme and regulates microtubule sliding in motile axonemes.</text>
</comment>
<proteinExistence type="inferred from homology"/>
<name>A0A146KDK5_9EUKA</name>
<evidence type="ECO:0000256" key="7">
    <source>
        <dbReference type="ARBA" id="ARBA00023069"/>
    </source>
</evidence>
<dbReference type="EMBL" id="GDID01003207">
    <property type="protein sequence ID" value="JAP93399.1"/>
    <property type="molecule type" value="Transcribed_RNA"/>
</dbReference>
<organism evidence="13">
    <name type="scientific">Trepomonas sp. PC1</name>
    <dbReference type="NCBI Taxonomy" id="1076344"/>
    <lineage>
        <taxon>Eukaryota</taxon>
        <taxon>Metamonada</taxon>
        <taxon>Diplomonadida</taxon>
        <taxon>Hexamitidae</taxon>
        <taxon>Hexamitinae</taxon>
        <taxon>Trepomonas</taxon>
    </lineage>
</organism>
<comment type="subcellular location">
    <subcellularLocation>
        <location evidence="2">Cytoplasm</location>
        <location evidence="2">Cytoskeleton</location>
        <location evidence="2">Flagellum axoneme</location>
    </subcellularLocation>
</comment>
<keyword evidence="7" id="KW-0969">Cilium</keyword>
<comment type="subunit">
    <text evidence="3">Component of the nexin-dynein regulatory complex (N-DRC).</text>
</comment>
<keyword evidence="6 12" id="KW-0175">Coiled coil</keyword>
<evidence type="ECO:0000256" key="4">
    <source>
        <dbReference type="ARBA" id="ARBA00022490"/>
    </source>
</evidence>
<feature type="coiled-coil region" evidence="12">
    <location>
        <begin position="1"/>
        <end position="56"/>
    </location>
</feature>
<keyword evidence="9" id="KW-0966">Cell projection</keyword>
<dbReference type="AlphaFoldDB" id="A0A146KDK5"/>
<evidence type="ECO:0000256" key="9">
    <source>
        <dbReference type="ARBA" id="ARBA00023273"/>
    </source>
</evidence>
<keyword evidence="8" id="KW-0206">Cytoskeleton</keyword>
<evidence type="ECO:0000256" key="6">
    <source>
        <dbReference type="ARBA" id="ARBA00023054"/>
    </source>
</evidence>
<dbReference type="PANTHER" id="PTHR28656">
    <property type="entry name" value="COILED-COIL DOMAIN-CONTAINING PROTEIN 153"/>
    <property type="match status" value="1"/>
</dbReference>
<evidence type="ECO:0000256" key="3">
    <source>
        <dbReference type="ARBA" id="ARBA00011248"/>
    </source>
</evidence>
<evidence type="ECO:0000313" key="13">
    <source>
        <dbReference type="EMBL" id="JAP93399.1"/>
    </source>
</evidence>
<dbReference type="InterPro" id="IPR033585">
    <property type="entry name" value="DRC12-like"/>
</dbReference>
<accession>A0A146KDK5</accession>
<dbReference type="PANTHER" id="PTHR28656:SF1">
    <property type="entry name" value="COILED-COIL DOMAIN-CONTAINING PROTEIN 153"/>
    <property type="match status" value="1"/>
</dbReference>
<evidence type="ECO:0000256" key="1">
    <source>
        <dbReference type="ARBA" id="ARBA00003029"/>
    </source>
</evidence>
<reference evidence="13" key="1">
    <citation type="submission" date="2015-07" db="EMBL/GenBank/DDBJ databases">
        <title>Adaptation to a free-living lifestyle via gene acquisitions in the diplomonad Trepomonas sp. PC1.</title>
        <authorList>
            <person name="Xu F."/>
            <person name="Jerlstrom-Hultqvist J."/>
            <person name="Kolisko M."/>
            <person name="Simpson A.G.B."/>
            <person name="Roger A.J."/>
            <person name="Svard S.G."/>
            <person name="Andersson J.O."/>
        </authorList>
    </citation>
    <scope>NUCLEOTIDE SEQUENCE</scope>
    <source>
        <strain evidence="13">PC1</strain>
    </source>
</reference>
<keyword evidence="5" id="KW-0282">Flagellum</keyword>
<evidence type="ECO:0000256" key="11">
    <source>
        <dbReference type="ARBA" id="ARBA00044800"/>
    </source>
</evidence>